<feature type="transmembrane region" description="Helical" evidence="6">
    <location>
        <begin position="20"/>
        <end position="38"/>
    </location>
</feature>
<proteinExistence type="predicted"/>
<feature type="transmembrane region" description="Helical" evidence="6">
    <location>
        <begin position="295"/>
        <end position="315"/>
    </location>
</feature>
<keyword evidence="9" id="KW-1185">Reference proteome</keyword>
<evidence type="ECO:0000313" key="9">
    <source>
        <dbReference type="Proteomes" id="UP001409585"/>
    </source>
</evidence>
<dbReference type="PANTHER" id="PTHR23505:SF79">
    <property type="entry name" value="PROTEIN SPINSTER"/>
    <property type="match status" value="1"/>
</dbReference>
<feature type="transmembrane region" description="Helical" evidence="6">
    <location>
        <begin position="92"/>
        <end position="111"/>
    </location>
</feature>
<dbReference type="SUPFAM" id="SSF103473">
    <property type="entry name" value="MFS general substrate transporter"/>
    <property type="match status" value="1"/>
</dbReference>
<evidence type="ECO:0000313" key="8">
    <source>
        <dbReference type="EMBL" id="GAA4948665.1"/>
    </source>
</evidence>
<comment type="caution">
    <text evidence="8">The sequence shown here is derived from an EMBL/GenBank/DDBJ whole genome shotgun (WGS) entry which is preliminary data.</text>
</comment>
<evidence type="ECO:0000256" key="4">
    <source>
        <dbReference type="ARBA" id="ARBA00022989"/>
    </source>
</evidence>
<dbReference type="AlphaFoldDB" id="A0AAV3U4N7"/>
<feature type="transmembrane region" description="Helical" evidence="6">
    <location>
        <begin position="147"/>
        <end position="173"/>
    </location>
</feature>
<feature type="transmembrane region" description="Helical" evidence="6">
    <location>
        <begin position="252"/>
        <end position="275"/>
    </location>
</feature>
<organism evidence="8 9">
    <name type="scientific">Halioxenophilus aromaticivorans</name>
    <dbReference type="NCBI Taxonomy" id="1306992"/>
    <lineage>
        <taxon>Bacteria</taxon>
        <taxon>Pseudomonadati</taxon>
        <taxon>Pseudomonadota</taxon>
        <taxon>Gammaproteobacteria</taxon>
        <taxon>Alteromonadales</taxon>
        <taxon>Alteromonadaceae</taxon>
        <taxon>Halioxenophilus</taxon>
    </lineage>
</organism>
<dbReference type="RefSeq" id="WP_345424207.1">
    <property type="nucleotide sequence ID" value="NZ_AP031496.1"/>
</dbReference>
<keyword evidence="3 6" id="KW-0812">Transmembrane</keyword>
<dbReference type="PANTHER" id="PTHR23505">
    <property type="entry name" value="SPINSTER"/>
    <property type="match status" value="1"/>
</dbReference>
<dbReference type="Gene3D" id="1.20.1250.20">
    <property type="entry name" value="MFS general substrate transporter like domains"/>
    <property type="match status" value="1"/>
</dbReference>
<feature type="transmembrane region" description="Helical" evidence="6">
    <location>
        <begin position="327"/>
        <end position="344"/>
    </location>
</feature>
<evidence type="ECO:0000256" key="6">
    <source>
        <dbReference type="SAM" id="Phobius"/>
    </source>
</evidence>
<accession>A0AAV3U4N7</accession>
<evidence type="ECO:0000256" key="1">
    <source>
        <dbReference type="ARBA" id="ARBA00004141"/>
    </source>
</evidence>
<feature type="transmembrane region" description="Helical" evidence="6">
    <location>
        <begin position="59"/>
        <end position="80"/>
    </location>
</feature>
<dbReference type="PROSITE" id="PS50850">
    <property type="entry name" value="MFS"/>
    <property type="match status" value="1"/>
</dbReference>
<dbReference type="GO" id="GO:0022857">
    <property type="term" value="F:transmembrane transporter activity"/>
    <property type="evidence" value="ECO:0007669"/>
    <property type="project" value="InterPro"/>
</dbReference>
<feature type="domain" description="Major facilitator superfamily (MFS) profile" evidence="7">
    <location>
        <begin position="25"/>
        <end position="445"/>
    </location>
</feature>
<keyword evidence="4 6" id="KW-1133">Transmembrane helix</keyword>
<protein>
    <submittedName>
        <fullName evidence="8">MFS transporter</fullName>
    </submittedName>
</protein>
<dbReference type="InterPro" id="IPR011701">
    <property type="entry name" value="MFS"/>
</dbReference>
<feature type="transmembrane region" description="Helical" evidence="6">
    <location>
        <begin position="383"/>
        <end position="405"/>
    </location>
</feature>
<dbReference type="EMBL" id="BAABLX010000028">
    <property type="protein sequence ID" value="GAA4948665.1"/>
    <property type="molecule type" value="Genomic_DNA"/>
</dbReference>
<keyword evidence="2" id="KW-0813">Transport</keyword>
<evidence type="ECO:0000259" key="7">
    <source>
        <dbReference type="PROSITE" id="PS50850"/>
    </source>
</evidence>
<dbReference type="InterPro" id="IPR036259">
    <property type="entry name" value="MFS_trans_sf"/>
</dbReference>
<feature type="transmembrane region" description="Helical" evidence="6">
    <location>
        <begin position="417"/>
        <end position="438"/>
    </location>
</feature>
<sequence length="455" mass="48295">MPEVLASIDKHDASNYPSAAIGWYTTILLALLYWLSLLDRTIISLMVTPIKQDLGLTDTQFGLILGAAFAVSFSVFGLIAGTIADRYSRRTIIYVSVTVWSVATAACGGAASMWHLLLARVGVGAGEAGLNPCASSMITDLFPPKKLTLALAVYALGASVGAGCAFLFGGVLVEAVSKTPTITLPVIGEVRSWQAVFYIIGLPGIFVALLTFTIPEPKRLGVRNQQKNTSVIKHIVTNYGELLKFMAQRRKFFIHHYIGFGLASICFTGGSAWYAEHIARAFGWDAATRGTALGVSLVAGGFVGKFVTGTVVGKLTEMGHKNAQFKWYGWSLVAATPIGVFGCMSSNPWVYLVCLFLFIAMLSPLAAVYIASLNLVTPNELRGTGVAFFGTIAGVVSLSAGPLLIAMFSDYIFGGDAIGLGMALLYGIFCPLAAIALLTGSKAMYNAVSEAESWN</sequence>
<name>A0AAV3U4N7_9ALTE</name>
<comment type="subcellular location">
    <subcellularLocation>
        <location evidence="1">Membrane</location>
        <topology evidence="1">Multi-pass membrane protein</topology>
    </subcellularLocation>
</comment>
<dbReference type="Proteomes" id="UP001409585">
    <property type="component" value="Unassembled WGS sequence"/>
</dbReference>
<feature type="transmembrane region" description="Helical" evidence="6">
    <location>
        <begin position="350"/>
        <end position="371"/>
    </location>
</feature>
<dbReference type="Pfam" id="PF07690">
    <property type="entry name" value="MFS_1"/>
    <property type="match status" value="1"/>
</dbReference>
<gene>
    <name evidence="8" type="ORF">GCM10025791_30840</name>
</gene>
<dbReference type="InterPro" id="IPR020846">
    <property type="entry name" value="MFS_dom"/>
</dbReference>
<feature type="transmembrane region" description="Helical" evidence="6">
    <location>
        <begin position="193"/>
        <end position="214"/>
    </location>
</feature>
<evidence type="ECO:0000256" key="2">
    <source>
        <dbReference type="ARBA" id="ARBA00022448"/>
    </source>
</evidence>
<evidence type="ECO:0000256" key="3">
    <source>
        <dbReference type="ARBA" id="ARBA00022692"/>
    </source>
</evidence>
<dbReference type="InterPro" id="IPR044770">
    <property type="entry name" value="MFS_spinster-like"/>
</dbReference>
<evidence type="ECO:0000256" key="5">
    <source>
        <dbReference type="ARBA" id="ARBA00023136"/>
    </source>
</evidence>
<dbReference type="GO" id="GO:0016020">
    <property type="term" value="C:membrane"/>
    <property type="evidence" value="ECO:0007669"/>
    <property type="project" value="UniProtKB-SubCell"/>
</dbReference>
<reference evidence="9" key="1">
    <citation type="journal article" date="2019" name="Int. J. Syst. Evol. Microbiol.">
        <title>The Global Catalogue of Microorganisms (GCM) 10K type strain sequencing project: providing services to taxonomists for standard genome sequencing and annotation.</title>
        <authorList>
            <consortium name="The Broad Institute Genomics Platform"/>
            <consortium name="The Broad Institute Genome Sequencing Center for Infectious Disease"/>
            <person name="Wu L."/>
            <person name="Ma J."/>
        </authorList>
    </citation>
    <scope>NUCLEOTIDE SEQUENCE [LARGE SCALE GENOMIC DNA]</scope>
    <source>
        <strain evidence="9">JCM 19134</strain>
    </source>
</reference>
<keyword evidence="5 6" id="KW-0472">Membrane</keyword>